<dbReference type="EMBL" id="KE124988">
    <property type="protein sequence ID" value="EPB73430.1"/>
    <property type="molecule type" value="Genomic_DNA"/>
</dbReference>
<dbReference type="AlphaFoldDB" id="A0A0D6LMY0"/>
<proteinExistence type="predicted"/>
<feature type="compositionally biased region" description="Basic and acidic residues" evidence="1">
    <location>
        <begin position="300"/>
        <end position="315"/>
    </location>
</feature>
<evidence type="ECO:0000313" key="3">
    <source>
        <dbReference type="Proteomes" id="UP000054495"/>
    </source>
</evidence>
<feature type="compositionally biased region" description="Basic and acidic residues" evidence="1">
    <location>
        <begin position="266"/>
        <end position="278"/>
    </location>
</feature>
<name>A0A0D6LMY0_9BILA</name>
<feature type="compositionally biased region" description="Basic and acidic residues" evidence="1">
    <location>
        <begin position="179"/>
        <end position="205"/>
    </location>
</feature>
<evidence type="ECO:0000313" key="2">
    <source>
        <dbReference type="EMBL" id="EPB73430.1"/>
    </source>
</evidence>
<feature type="region of interest" description="Disordered" evidence="1">
    <location>
        <begin position="381"/>
        <end position="461"/>
    </location>
</feature>
<feature type="compositionally biased region" description="Basic and acidic residues" evidence="1">
    <location>
        <begin position="381"/>
        <end position="459"/>
    </location>
</feature>
<dbReference type="Proteomes" id="UP000054495">
    <property type="component" value="Unassembled WGS sequence"/>
</dbReference>
<feature type="compositionally biased region" description="Polar residues" evidence="1">
    <location>
        <begin position="245"/>
        <end position="265"/>
    </location>
</feature>
<dbReference type="PANTHER" id="PTHR46068:SF1">
    <property type="entry name" value="TRANSPOSASE IS30-LIKE HTH DOMAIN-CONTAINING PROTEIN"/>
    <property type="match status" value="1"/>
</dbReference>
<feature type="region of interest" description="Disordered" evidence="1">
    <location>
        <begin position="622"/>
        <end position="646"/>
    </location>
</feature>
<organism evidence="2 3">
    <name type="scientific">Ancylostoma ceylanicum</name>
    <dbReference type="NCBI Taxonomy" id="53326"/>
    <lineage>
        <taxon>Eukaryota</taxon>
        <taxon>Metazoa</taxon>
        <taxon>Ecdysozoa</taxon>
        <taxon>Nematoda</taxon>
        <taxon>Chromadorea</taxon>
        <taxon>Rhabditida</taxon>
        <taxon>Rhabditina</taxon>
        <taxon>Rhabditomorpha</taxon>
        <taxon>Strongyloidea</taxon>
        <taxon>Ancylostomatidae</taxon>
        <taxon>Ancylostomatinae</taxon>
        <taxon>Ancylostoma</taxon>
    </lineage>
</organism>
<feature type="region of interest" description="Disordered" evidence="1">
    <location>
        <begin position="666"/>
        <end position="694"/>
    </location>
</feature>
<evidence type="ECO:0000256" key="1">
    <source>
        <dbReference type="SAM" id="MobiDB-lite"/>
    </source>
</evidence>
<feature type="region of interest" description="Disordered" evidence="1">
    <location>
        <begin position="245"/>
        <end position="350"/>
    </location>
</feature>
<keyword evidence="3" id="KW-1185">Reference proteome</keyword>
<feature type="compositionally biased region" description="Basic and acidic residues" evidence="1">
    <location>
        <begin position="335"/>
        <end position="350"/>
    </location>
</feature>
<dbReference type="PANTHER" id="PTHR46068">
    <property type="entry name" value="PROTEIN CBG27172"/>
    <property type="match status" value="1"/>
</dbReference>
<protein>
    <submittedName>
        <fullName evidence="2">Uncharacterized protein</fullName>
    </submittedName>
</protein>
<sequence length="738" mass="86111">MPQLFHKSSQYHGSLCKERSVTIRLNNTKISIEGSVLNEQTVEERTKGVKEKQYAERARRMSTLSRSDAIQGYHPVKQNRPESCEAMERGRTRSTQTQNWTVNTRKMRGIIKKRIDRKDDPSLNQMASISRKSVQMTVKNELGLRSYRLLSGQVLADQAKQNWKEKRKKLREFFEAKSFDDRGGPRENRRMSMDRRTLSEAERSAARQHTAQHLQPETPVAAACQSLWAAKGHLEELHALGISDPSSASTSFESNTDNSPAPGNSESKERDEGADKKRLQYKASNQFHRRIENQSPTRRSSHESDASRELRELFSRRSSQLVDSRKTSRSSAVIGDRRPSRDSRRDSIFDNLSRRPSRDLRDFNRDRRRYSRDLFYDRDRDLDSRRSSGDRRESQPRRQSQDIRDFYMRRGSRGGDSDRRDSRDEPNHDRDFDSRRSSTDRRGSQSRRQSQDIRDFYMHRDHRARRSSRDFVYGVQSRKVSRELPMVPTVEVSEAQSRRNSRMYDDRRFSRDMSPLYERNENRERRRRRSSFIRHVAVSHDANFWAREQSPDRDGRDGRSLFLRRKFLSTAAVSSLDSNSTESSAPEAIFASSVDSAGSDLEHRRLSLLNRIPTGSVPHMALRQAPSINPPPNSQRRRLQNRDYSVDAQSDTLFREWSRVDPAYEGRDAREHRDPRRRLERGVSEDQSSLRPVRARAYSRQLTANPGGNVMVPFICYPDEDSELQELFEHSQCEEVET</sequence>
<accession>A0A0D6LMY0</accession>
<feature type="region of interest" description="Disordered" evidence="1">
    <location>
        <begin position="179"/>
        <end position="217"/>
    </location>
</feature>
<reference evidence="2 3" key="1">
    <citation type="submission" date="2013-05" db="EMBL/GenBank/DDBJ databases">
        <title>Draft genome of the parasitic nematode Anyclostoma ceylanicum.</title>
        <authorList>
            <person name="Mitreva M."/>
        </authorList>
    </citation>
    <scope>NUCLEOTIDE SEQUENCE [LARGE SCALE GENOMIC DNA]</scope>
</reference>
<gene>
    <name evidence="2" type="ORF">ANCCEY_07452</name>
</gene>